<keyword evidence="10" id="KW-1185">Reference proteome</keyword>
<reference evidence="10" key="1">
    <citation type="submission" date="2017-04" db="EMBL/GenBank/DDBJ databases">
        <authorList>
            <person name="Varghese N."/>
            <person name="Submissions S."/>
        </authorList>
    </citation>
    <scope>NUCLEOTIDE SEQUENCE [LARGE SCALE GENOMIC DNA]</scope>
    <source>
        <strain evidence="10">DSM 9293</strain>
    </source>
</reference>
<dbReference type="InterPro" id="IPR013762">
    <property type="entry name" value="Integrase-like_cat_sf"/>
</dbReference>
<evidence type="ECO:0000256" key="4">
    <source>
        <dbReference type="ARBA" id="ARBA00023125"/>
    </source>
</evidence>
<dbReference type="Gene3D" id="1.10.150.130">
    <property type="match status" value="1"/>
</dbReference>
<comment type="similarity">
    <text evidence="2">Belongs to the 'phage' integrase family.</text>
</comment>
<dbReference type="RefSeq" id="WP_084660914.1">
    <property type="nucleotide sequence ID" value="NZ_FWWY01000001.1"/>
</dbReference>
<evidence type="ECO:0000256" key="6">
    <source>
        <dbReference type="PROSITE-ProRule" id="PRU01248"/>
    </source>
</evidence>
<name>A0A1W1W9S7_SULTA</name>
<sequence>MNHRLSFPLADLITHVEEELKRVGYGSRTINRYQRPWVRLAAYMADRGLSYDTQVGLNFLEEVYHITIFTALTNEDRVRARAITVLNEYYLHGMVRPRYRKSAVSLLTRYSEVLADFQAAQQRQRSAVTLKGYEKYLGKFLLYLENHAVTELAQITAGTIVAYTDMLCSDTPATLYNALGALRVFLRHLHAQGLVAQDWSSTMPNVRRPPDAHLPSTFSTEEIEHILGAVDRANPTGKRNYAMLLLAARLGLRSGDIRHLTFADLRWEINVIDRVIEKTGKRVTLPLSEEVGMAIIDYVKYGRPTTDSNVVFLRHIPPIQPLTAPTLSGIVKQYMARGGVVPQSGHRSGPHAMRHALASRLLEDNVPLPVIAEVLGHRQTRTTGRYLKISVEQLRRCALPVPVFDWNVDKEVF</sequence>
<organism evidence="9 10">
    <name type="scientific">Sulfobacillus thermosulfidooxidans (strain DSM 9293 / VKM B-1269 / AT-1)</name>
    <dbReference type="NCBI Taxonomy" id="929705"/>
    <lineage>
        <taxon>Bacteria</taxon>
        <taxon>Bacillati</taxon>
        <taxon>Bacillota</taxon>
        <taxon>Clostridia</taxon>
        <taxon>Eubacteriales</taxon>
        <taxon>Clostridiales Family XVII. Incertae Sedis</taxon>
        <taxon>Sulfobacillus</taxon>
    </lineage>
</organism>
<evidence type="ECO:0000313" key="9">
    <source>
        <dbReference type="EMBL" id="SMC03047.1"/>
    </source>
</evidence>
<keyword evidence="4 6" id="KW-0238">DNA-binding</keyword>
<gene>
    <name evidence="9" type="ORF">SAMN00768000_0882</name>
</gene>
<dbReference type="SUPFAM" id="SSF56349">
    <property type="entry name" value="DNA breaking-rejoining enzymes"/>
    <property type="match status" value="1"/>
</dbReference>
<dbReference type="Gene3D" id="1.10.443.10">
    <property type="entry name" value="Intergrase catalytic core"/>
    <property type="match status" value="1"/>
</dbReference>
<feature type="domain" description="Tyr recombinase" evidence="7">
    <location>
        <begin position="213"/>
        <end position="399"/>
    </location>
</feature>
<keyword evidence="3" id="KW-0229">DNA integration</keyword>
<evidence type="ECO:0000256" key="5">
    <source>
        <dbReference type="ARBA" id="ARBA00023172"/>
    </source>
</evidence>
<accession>A0A1W1W9S7</accession>
<dbReference type="InterPro" id="IPR044068">
    <property type="entry name" value="CB"/>
</dbReference>
<dbReference type="Pfam" id="PF00589">
    <property type="entry name" value="Phage_integrase"/>
    <property type="match status" value="1"/>
</dbReference>
<dbReference type="OrthoDB" id="9785687at2"/>
<feature type="domain" description="Core-binding (CB)" evidence="8">
    <location>
        <begin position="101"/>
        <end position="190"/>
    </location>
</feature>
<dbReference type="InterPro" id="IPR050090">
    <property type="entry name" value="Tyrosine_recombinase_XerCD"/>
</dbReference>
<proteinExistence type="inferred from homology"/>
<evidence type="ECO:0000259" key="7">
    <source>
        <dbReference type="PROSITE" id="PS51898"/>
    </source>
</evidence>
<dbReference type="GO" id="GO:0003677">
    <property type="term" value="F:DNA binding"/>
    <property type="evidence" value="ECO:0007669"/>
    <property type="project" value="UniProtKB-UniRule"/>
</dbReference>
<evidence type="ECO:0000256" key="3">
    <source>
        <dbReference type="ARBA" id="ARBA00022908"/>
    </source>
</evidence>
<dbReference type="PANTHER" id="PTHR30349:SF81">
    <property type="entry name" value="TYROSINE RECOMBINASE XERC"/>
    <property type="match status" value="1"/>
</dbReference>
<dbReference type="PROSITE" id="PS51898">
    <property type="entry name" value="TYR_RECOMBINASE"/>
    <property type="match status" value="1"/>
</dbReference>
<dbReference type="InterPro" id="IPR004107">
    <property type="entry name" value="Integrase_SAM-like_N"/>
</dbReference>
<dbReference type="PROSITE" id="PS51900">
    <property type="entry name" value="CB"/>
    <property type="match status" value="1"/>
</dbReference>
<dbReference type="EMBL" id="FWWY01000001">
    <property type="protein sequence ID" value="SMC03047.1"/>
    <property type="molecule type" value="Genomic_DNA"/>
</dbReference>
<evidence type="ECO:0000259" key="8">
    <source>
        <dbReference type="PROSITE" id="PS51900"/>
    </source>
</evidence>
<dbReference type="InterPro" id="IPR011010">
    <property type="entry name" value="DNA_brk_join_enz"/>
</dbReference>
<evidence type="ECO:0000313" key="10">
    <source>
        <dbReference type="Proteomes" id="UP000192660"/>
    </source>
</evidence>
<dbReference type="PANTHER" id="PTHR30349">
    <property type="entry name" value="PHAGE INTEGRASE-RELATED"/>
    <property type="match status" value="1"/>
</dbReference>
<dbReference type="GO" id="GO:0006310">
    <property type="term" value="P:DNA recombination"/>
    <property type="evidence" value="ECO:0007669"/>
    <property type="project" value="UniProtKB-KW"/>
</dbReference>
<keyword evidence="5" id="KW-0233">DNA recombination</keyword>
<dbReference type="Pfam" id="PF02899">
    <property type="entry name" value="Phage_int_SAM_1"/>
    <property type="match status" value="1"/>
</dbReference>
<evidence type="ECO:0000256" key="1">
    <source>
        <dbReference type="ARBA" id="ARBA00003283"/>
    </source>
</evidence>
<dbReference type="GO" id="GO:0015074">
    <property type="term" value="P:DNA integration"/>
    <property type="evidence" value="ECO:0007669"/>
    <property type="project" value="UniProtKB-KW"/>
</dbReference>
<dbReference type="InterPro" id="IPR010998">
    <property type="entry name" value="Integrase_recombinase_N"/>
</dbReference>
<protein>
    <submittedName>
        <fullName evidence="9">Site-specific recombinase XerD</fullName>
    </submittedName>
</protein>
<dbReference type="Proteomes" id="UP000192660">
    <property type="component" value="Unassembled WGS sequence"/>
</dbReference>
<dbReference type="InterPro" id="IPR002104">
    <property type="entry name" value="Integrase_catalytic"/>
</dbReference>
<comment type="function">
    <text evidence="1">Site-specific tyrosine recombinase, which acts by catalyzing the cutting and rejoining of the recombining DNA molecules.</text>
</comment>
<evidence type="ECO:0000256" key="2">
    <source>
        <dbReference type="ARBA" id="ARBA00008857"/>
    </source>
</evidence>
<dbReference type="AlphaFoldDB" id="A0A1W1W9S7"/>